<evidence type="ECO:0000256" key="2">
    <source>
        <dbReference type="ARBA" id="ARBA00010944"/>
    </source>
</evidence>
<evidence type="ECO:0000256" key="4">
    <source>
        <dbReference type="ARBA" id="ARBA00017099"/>
    </source>
</evidence>
<evidence type="ECO:0000259" key="7">
    <source>
        <dbReference type="Pfam" id="PF04321"/>
    </source>
</evidence>
<feature type="domain" description="RmlD-like substrate binding" evidence="7">
    <location>
        <begin position="9"/>
        <end position="288"/>
    </location>
</feature>
<accession>Q12L48</accession>
<name>Q12L48_SHEDO</name>
<dbReference type="Pfam" id="PF04321">
    <property type="entry name" value="RmlD_sub_bind"/>
    <property type="match status" value="1"/>
</dbReference>
<dbReference type="STRING" id="318161.Sden_2549"/>
<dbReference type="UniPathway" id="UPA00124"/>
<comment type="pathway">
    <text evidence="1 6">Carbohydrate biosynthesis; dTDP-L-rhamnose biosynthesis.</text>
</comment>
<evidence type="ECO:0000256" key="6">
    <source>
        <dbReference type="RuleBase" id="RU364082"/>
    </source>
</evidence>
<evidence type="ECO:0000256" key="3">
    <source>
        <dbReference type="ARBA" id="ARBA00012929"/>
    </source>
</evidence>
<dbReference type="eggNOG" id="COG1091">
    <property type="taxonomic scope" value="Bacteria"/>
</dbReference>
<evidence type="ECO:0000313" key="9">
    <source>
        <dbReference type="Proteomes" id="UP000001982"/>
    </source>
</evidence>
<dbReference type="AlphaFoldDB" id="Q12L48"/>
<dbReference type="CDD" id="cd05254">
    <property type="entry name" value="dTDP_HR_like_SDR_e"/>
    <property type="match status" value="1"/>
</dbReference>
<dbReference type="EC" id="1.1.1.133" evidence="3 6"/>
<dbReference type="InterPro" id="IPR029903">
    <property type="entry name" value="RmlD-like-bd"/>
</dbReference>
<proteinExistence type="inferred from homology"/>
<dbReference type="InterPro" id="IPR036291">
    <property type="entry name" value="NAD(P)-bd_dom_sf"/>
</dbReference>
<dbReference type="RefSeq" id="WP_011496979.1">
    <property type="nucleotide sequence ID" value="NC_007954.1"/>
</dbReference>
<dbReference type="PANTHER" id="PTHR10491">
    <property type="entry name" value="DTDP-4-DEHYDRORHAMNOSE REDUCTASE"/>
    <property type="match status" value="1"/>
</dbReference>
<dbReference type="NCBIfam" id="TIGR01214">
    <property type="entry name" value="rmlD"/>
    <property type="match status" value="1"/>
</dbReference>
<reference evidence="8 9" key="1">
    <citation type="submission" date="2006-03" db="EMBL/GenBank/DDBJ databases">
        <title>Complete sequence of Shewanella denitrificans OS217.</title>
        <authorList>
            <consortium name="US DOE Joint Genome Institute"/>
            <person name="Copeland A."/>
            <person name="Lucas S."/>
            <person name="Lapidus A."/>
            <person name="Barry K."/>
            <person name="Detter J.C."/>
            <person name="Glavina del Rio T."/>
            <person name="Hammon N."/>
            <person name="Israni S."/>
            <person name="Dalin E."/>
            <person name="Tice H."/>
            <person name="Pitluck S."/>
            <person name="Brettin T."/>
            <person name="Bruce D."/>
            <person name="Han C."/>
            <person name="Tapia R."/>
            <person name="Gilna P."/>
            <person name="Kiss H."/>
            <person name="Schmutz J."/>
            <person name="Larimer F."/>
            <person name="Land M."/>
            <person name="Hauser L."/>
            <person name="Kyrpides N."/>
            <person name="Lykidis A."/>
            <person name="Richardson P."/>
        </authorList>
    </citation>
    <scope>NUCLEOTIDE SEQUENCE [LARGE SCALE GENOMIC DNA]</scope>
    <source>
        <strain evidence="9">OS217 / ATCC BAA-1090 / DSM 15013</strain>
    </source>
</reference>
<dbReference type="GO" id="GO:0009243">
    <property type="term" value="P:O antigen biosynthetic process"/>
    <property type="evidence" value="ECO:0007669"/>
    <property type="project" value="UniProtKB-UniPathway"/>
</dbReference>
<dbReference type="KEGG" id="sdn:Sden_2549"/>
<organism evidence="8 9">
    <name type="scientific">Shewanella denitrificans (strain OS217 / ATCC BAA-1090 / DSM 15013)</name>
    <dbReference type="NCBI Taxonomy" id="318161"/>
    <lineage>
        <taxon>Bacteria</taxon>
        <taxon>Pseudomonadati</taxon>
        <taxon>Pseudomonadota</taxon>
        <taxon>Gammaproteobacteria</taxon>
        <taxon>Alteromonadales</taxon>
        <taxon>Shewanellaceae</taxon>
        <taxon>Shewanella</taxon>
    </lineage>
</organism>
<dbReference type="OrthoDB" id="9803892at2"/>
<dbReference type="SUPFAM" id="SSF51735">
    <property type="entry name" value="NAD(P)-binding Rossmann-fold domains"/>
    <property type="match status" value="1"/>
</dbReference>
<comment type="similarity">
    <text evidence="2 6">Belongs to the dTDP-4-dehydrorhamnose reductase family.</text>
</comment>
<keyword evidence="6" id="KW-0560">Oxidoreductase</keyword>
<dbReference type="UniPathway" id="UPA00281"/>
<evidence type="ECO:0000256" key="5">
    <source>
        <dbReference type="ARBA" id="ARBA00048200"/>
    </source>
</evidence>
<evidence type="ECO:0000256" key="1">
    <source>
        <dbReference type="ARBA" id="ARBA00004781"/>
    </source>
</evidence>
<dbReference type="Gene3D" id="3.40.50.720">
    <property type="entry name" value="NAD(P)-binding Rossmann-like Domain"/>
    <property type="match status" value="1"/>
</dbReference>
<dbReference type="EMBL" id="CP000302">
    <property type="protein sequence ID" value="ABE55828.1"/>
    <property type="molecule type" value="Genomic_DNA"/>
</dbReference>
<comment type="catalytic activity">
    <reaction evidence="5 6">
        <text>dTDP-beta-L-rhamnose + NADP(+) = dTDP-4-dehydro-beta-L-rhamnose + NADPH + H(+)</text>
        <dbReference type="Rhea" id="RHEA:21796"/>
        <dbReference type="ChEBI" id="CHEBI:15378"/>
        <dbReference type="ChEBI" id="CHEBI:57510"/>
        <dbReference type="ChEBI" id="CHEBI:57783"/>
        <dbReference type="ChEBI" id="CHEBI:58349"/>
        <dbReference type="ChEBI" id="CHEBI:62830"/>
        <dbReference type="EC" id="1.1.1.133"/>
    </reaction>
</comment>
<protein>
    <recommendedName>
        <fullName evidence="4 6">dTDP-4-dehydrorhamnose reductase</fullName>
        <ecNumber evidence="3 6">1.1.1.133</ecNumber>
    </recommendedName>
</protein>
<gene>
    <name evidence="8" type="ordered locus">Sden_2549</name>
</gene>
<evidence type="ECO:0000313" key="8">
    <source>
        <dbReference type="EMBL" id="ABE55828.1"/>
    </source>
</evidence>
<dbReference type="GO" id="GO:0008831">
    <property type="term" value="F:dTDP-4-dehydrorhamnose reductase activity"/>
    <property type="evidence" value="ECO:0007669"/>
    <property type="project" value="UniProtKB-EC"/>
</dbReference>
<keyword evidence="9" id="KW-1185">Reference proteome</keyword>
<comment type="cofactor">
    <cofactor evidence="6">
        <name>Mg(2+)</name>
        <dbReference type="ChEBI" id="CHEBI:18420"/>
    </cofactor>
    <text evidence="6">Binds 1 Mg(2+) ion per monomer.</text>
</comment>
<comment type="function">
    <text evidence="6">Catalyzes the reduction of dTDP-6-deoxy-L-lyxo-4-hexulose to yield dTDP-L-rhamnose.</text>
</comment>
<dbReference type="PANTHER" id="PTHR10491:SF4">
    <property type="entry name" value="METHIONINE ADENOSYLTRANSFERASE 2 SUBUNIT BETA"/>
    <property type="match status" value="1"/>
</dbReference>
<dbReference type="Gene3D" id="3.90.25.10">
    <property type="entry name" value="UDP-galactose 4-epimerase, domain 1"/>
    <property type="match status" value="1"/>
</dbReference>
<dbReference type="InterPro" id="IPR005913">
    <property type="entry name" value="dTDP_dehydrorham_reduct"/>
</dbReference>
<keyword evidence="6" id="KW-0521">NADP</keyword>
<dbReference type="GO" id="GO:0019305">
    <property type="term" value="P:dTDP-rhamnose biosynthetic process"/>
    <property type="evidence" value="ECO:0007669"/>
    <property type="project" value="UniProtKB-UniPathway"/>
</dbReference>
<dbReference type="HOGENOM" id="CLU_045518_1_0_6"/>
<dbReference type="Proteomes" id="UP000001982">
    <property type="component" value="Chromosome"/>
</dbReference>
<sequence>MTEAKKPITVLILGAKGQVGQALLASKPADINVIALSRKALDITNVPKLGQCLQALTPQIIINAAGFTQVELAEQERELATSINGAAVSELARLAKQQGARLIHLSSDYVFDGNKHSPYLCTDSPNPINHYGQTKRQGERGILAHNDTKLTIVRTSWLYGGQGRHFVDSMLNLMRTKETLSVVADQYGSPTYVLGLANFIWSLRHVKSFSPIYHWSDSGVCSWFEFAVEIQRQALLLGIVKQPIPIIPISSECYSSIVNRPAYSALACDDSIEICLVKPWQTQLTQYLLNKT</sequence>